<organism evidence="4">
    <name type="scientific">Drosophila grimshawi</name>
    <name type="common">Hawaiian fruit fly</name>
    <name type="synonym">Idiomyia grimshawi</name>
    <dbReference type="NCBI Taxonomy" id="7222"/>
    <lineage>
        <taxon>Eukaryota</taxon>
        <taxon>Metazoa</taxon>
        <taxon>Ecdysozoa</taxon>
        <taxon>Arthropoda</taxon>
        <taxon>Hexapoda</taxon>
        <taxon>Insecta</taxon>
        <taxon>Pterygota</taxon>
        <taxon>Neoptera</taxon>
        <taxon>Endopterygota</taxon>
        <taxon>Diptera</taxon>
        <taxon>Brachycera</taxon>
        <taxon>Muscomorpha</taxon>
        <taxon>Ephydroidea</taxon>
        <taxon>Drosophilidae</taxon>
        <taxon>Drosophila</taxon>
        <taxon>Hawaiian Drosophila</taxon>
    </lineage>
</organism>
<dbReference type="eggNOG" id="ENOG502T95W">
    <property type="taxonomic scope" value="Eukaryota"/>
</dbReference>
<gene>
    <name evidence="3" type="primary">Dgri\GH25027</name>
    <name evidence="3" type="ORF">Dgri_GH25027</name>
</gene>
<protein>
    <submittedName>
        <fullName evidence="3">GH25027</fullName>
    </submittedName>
</protein>
<feature type="compositionally biased region" description="Basic residues" evidence="1">
    <location>
        <begin position="135"/>
        <end position="146"/>
    </location>
</feature>
<dbReference type="OrthoDB" id="8028668at2759"/>
<feature type="domain" description="DUF4777" evidence="2">
    <location>
        <begin position="1"/>
        <end position="65"/>
    </location>
</feature>
<dbReference type="InParanoid" id="B4JZ73"/>
<dbReference type="HOGENOM" id="CLU_133450_0_0_1"/>
<evidence type="ECO:0000256" key="1">
    <source>
        <dbReference type="SAM" id="MobiDB-lite"/>
    </source>
</evidence>
<sequence length="146" mass="16243">MPNFNGAIVMHTLQFIKTPATLREIVATIAENTNLPEDELTQPIRQTLQMGHQMGFLQKLNGRYFALPMTFELLMAETAAVGPNAGLQNVDSKKKLDKKSKQMCSLKKGQVDSEAASQINNESTTTLMPADSKLLRKPKRSQLKIK</sequence>
<dbReference type="OMA" id="MGYRMGF"/>
<evidence type="ECO:0000313" key="3">
    <source>
        <dbReference type="EMBL" id="EDV94182.1"/>
    </source>
</evidence>
<dbReference type="AlphaFoldDB" id="B4JZ73"/>
<feature type="region of interest" description="Disordered" evidence="1">
    <location>
        <begin position="85"/>
        <end position="146"/>
    </location>
</feature>
<dbReference type="Pfam" id="PF16007">
    <property type="entry name" value="DUF4777"/>
    <property type="match status" value="1"/>
</dbReference>
<name>B4JZ73_DROGR</name>
<dbReference type="PhylomeDB" id="B4JZ73"/>
<reference evidence="3 4" key="1">
    <citation type="journal article" date="2007" name="Nature">
        <title>Evolution of genes and genomes on the Drosophila phylogeny.</title>
        <authorList>
            <consortium name="Drosophila 12 Genomes Consortium"/>
            <person name="Clark A.G."/>
            <person name="Eisen M.B."/>
            <person name="Smith D.R."/>
            <person name="Bergman C.M."/>
            <person name="Oliver B."/>
            <person name="Markow T.A."/>
            <person name="Kaufman T.C."/>
            <person name="Kellis M."/>
            <person name="Gelbart W."/>
            <person name="Iyer V.N."/>
            <person name="Pollard D.A."/>
            <person name="Sackton T.B."/>
            <person name="Larracuente A.M."/>
            <person name="Singh N.D."/>
            <person name="Abad J.P."/>
            <person name="Abt D.N."/>
            <person name="Adryan B."/>
            <person name="Aguade M."/>
            <person name="Akashi H."/>
            <person name="Anderson W.W."/>
            <person name="Aquadro C.F."/>
            <person name="Ardell D.H."/>
            <person name="Arguello R."/>
            <person name="Artieri C.G."/>
            <person name="Barbash D.A."/>
            <person name="Barker D."/>
            <person name="Barsanti P."/>
            <person name="Batterham P."/>
            <person name="Batzoglou S."/>
            <person name="Begun D."/>
            <person name="Bhutkar A."/>
            <person name="Blanco E."/>
            <person name="Bosak S.A."/>
            <person name="Bradley R.K."/>
            <person name="Brand A.D."/>
            <person name="Brent M.R."/>
            <person name="Brooks A.N."/>
            <person name="Brown R.H."/>
            <person name="Butlin R.K."/>
            <person name="Caggese C."/>
            <person name="Calvi B.R."/>
            <person name="Bernardo de Carvalho A."/>
            <person name="Caspi A."/>
            <person name="Castrezana S."/>
            <person name="Celniker S.E."/>
            <person name="Chang J.L."/>
            <person name="Chapple C."/>
            <person name="Chatterji S."/>
            <person name="Chinwalla A."/>
            <person name="Civetta A."/>
            <person name="Clifton S.W."/>
            <person name="Comeron J.M."/>
            <person name="Costello J.C."/>
            <person name="Coyne J.A."/>
            <person name="Daub J."/>
            <person name="David R.G."/>
            <person name="Delcher A.L."/>
            <person name="Delehaunty K."/>
            <person name="Do C.B."/>
            <person name="Ebling H."/>
            <person name="Edwards K."/>
            <person name="Eickbush T."/>
            <person name="Evans J.D."/>
            <person name="Filipski A."/>
            <person name="Findeiss S."/>
            <person name="Freyhult E."/>
            <person name="Fulton L."/>
            <person name="Fulton R."/>
            <person name="Garcia A.C."/>
            <person name="Gardiner A."/>
            <person name="Garfield D.A."/>
            <person name="Garvin B.E."/>
            <person name="Gibson G."/>
            <person name="Gilbert D."/>
            <person name="Gnerre S."/>
            <person name="Godfrey J."/>
            <person name="Good R."/>
            <person name="Gotea V."/>
            <person name="Gravely B."/>
            <person name="Greenberg A.J."/>
            <person name="Griffiths-Jones S."/>
            <person name="Gross S."/>
            <person name="Guigo R."/>
            <person name="Gustafson E.A."/>
            <person name="Haerty W."/>
            <person name="Hahn M.W."/>
            <person name="Halligan D.L."/>
            <person name="Halpern A.L."/>
            <person name="Halter G.M."/>
            <person name="Han M.V."/>
            <person name="Heger A."/>
            <person name="Hillier L."/>
            <person name="Hinrichs A.S."/>
            <person name="Holmes I."/>
            <person name="Hoskins R.A."/>
            <person name="Hubisz M.J."/>
            <person name="Hultmark D."/>
            <person name="Huntley M.A."/>
            <person name="Jaffe D.B."/>
            <person name="Jagadeeshan S."/>
            <person name="Jeck W.R."/>
            <person name="Johnson J."/>
            <person name="Jones C.D."/>
            <person name="Jordan W.C."/>
            <person name="Karpen G.H."/>
            <person name="Kataoka E."/>
            <person name="Keightley P.D."/>
            <person name="Kheradpour P."/>
            <person name="Kirkness E.F."/>
            <person name="Koerich L.B."/>
            <person name="Kristiansen K."/>
            <person name="Kudrna D."/>
            <person name="Kulathinal R.J."/>
            <person name="Kumar S."/>
            <person name="Kwok R."/>
            <person name="Lander E."/>
            <person name="Langley C.H."/>
            <person name="Lapoint R."/>
            <person name="Lazzaro B.P."/>
            <person name="Lee S.J."/>
            <person name="Levesque L."/>
            <person name="Li R."/>
            <person name="Lin C.F."/>
            <person name="Lin M.F."/>
            <person name="Lindblad-Toh K."/>
            <person name="Llopart A."/>
            <person name="Long M."/>
            <person name="Low L."/>
            <person name="Lozovsky E."/>
            <person name="Lu J."/>
            <person name="Luo M."/>
            <person name="Machado C.A."/>
            <person name="Makalowski W."/>
            <person name="Marzo M."/>
            <person name="Matsuda M."/>
            <person name="Matzkin L."/>
            <person name="McAllister B."/>
            <person name="McBride C.S."/>
            <person name="McKernan B."/>
            <person name="McKernan K."/>
            <person name="Mendez-Lago M."/>
            <person name="Minx P."/>
            <person name="Mollenhauer M.U."/>
            <person name="Montooth K."/>
            <person name="Mount S.M."/>
            <person name="Mu X."/>
            <person name="Myers E."/>
            <person name="Negre B."/>
            <person name="Newfeld S."/>
            <person name="Nielsen R."/>
            <person name="Noor M.A."/>
            <person name="O'Grady P."/>
            <person name="Pachter L."/>
            <person name="Papaceit M."/>
            <person name="Parisi M.J."/>
            <person name="Parisi M."/>
            <person name="Parts L."/>
            <person name="Pedersen J.S."/>
            <person name="Pesole G."/>
            <person name="Phillippy A.M."/>
            <person name="Ponting C.P."/>
            <person name="Pop M."/>
            <person name="Porcelli D."/>
            <person name="Powell J.R."/>
            <person name="Prohaska S."/>
            <person name="Pruitt K."/>
            <person name="Puig M."/>
            <person name="Quesneville H."/>
            <person name="Ram K.R."/>
            <person name="Rand D."/>
            <person name="Rasmussen M.D."/>
            <person name="Reed L.K."/>
            <person name="Reenan R."/>
            <person name="Reily A."/>
            <person name="Remington K.A."/>
            <person name="Rieger T.T."/>
            <person name="Ritchie M.G."/>
            <person name="Robin C."/>
            <person name="Rogers Y.H."/>
            <person name="Rohde C."/>
            <person name="Rozas J."/>
            <person name="Rubenfield M.J."/>
            <person name="Ruiz A."/>
            <person name="Russo S."/>
            <person name="Salzberg S.L."/>
            <person name="Sanchez-Gracia A."/>
            <person name="Saranga D.J."/>
            <person name="Sato H."/>
            <person name="Schaeffer S.W."/>
            <person name="Schatz M.C."/>
            <person name="Schlenke T."/>
            <person name="Schwartz R."/>
            <person name="Segarra C."/>
            <person name="Singh R.S."/>
            <person name="Sirot L."/>
            <person name="Sirota M."/>
            <person name="Sisneros N.B."/>
            <person name="Smith C.D."/>
            <person name="Smith T.F."/>
            <person name="Spieth J."/>
            <person name="Stage D.E."/>
            <person name="Stark A."/>
            <person name="Stephan W."/>
            <person name="Strausberg R.L."/>
            <person name="Strempel S."/>
            <person name="Sturgill D."/>
            <person name="Sutton G."/>
            <person name="Sutton G.G."/>
            <person name="Tao W."/>
            <person name="Teichmann S."/>
            <person name="Tobari Y.N."/>
            <person name="Tomimura Y."/>
            <person name="Tsolas J.M."/>
            <person name="Valente V.L."/>
            <person name="Venter E."/>
            <person name="Venter J.C."/>
            <person name="Vicario S."/>
            <person name="Vieira F.G."/>
            <person name="Vilella A.J."/>
            <person name="Villasante A."/>
            <person name="Walenz B."/>
            <person name="Wang J."/>
            <person name="Wasserman M."/>
            <person name="Watts T."/>
            <person name="Wilson D."/>
            <person name="Wilson R.K."/>
            <person name="Wing R.A."/>
            <person name="Wolfner M.F."/>
            <person name="Wong A."/>
            <person name="Wong G.K."/>
            <person name="Wu C.I."/>
            <person name="Wu G."/>
            <person name="Yamamoto D."/>
            <person name="Yang H.P."/>
            <person name="Yang S.P."/>
            <person name="Yorke J.A."/>
            <person name="Yoshida K."/>
            <person name="Zdobnov E."/>
            <person name="Zhang P."/>
            <person name="Zhang Y."/>
            <person name="Zimin A.V."/>
            <person name="Baldwin J."/>
            <person name="Abdouelleil A."/>
            <person name="Abdulkadir J."/>
            <person name="Abebe A."/>
            <person name="Abera B."/>
            <person name="Abreu J."/>
            <person name="Acer S.C."/>
            <person name="Aftuck L."/>
            <person name="Alexander A."/>
            <person name="An P."/>
            <person name="Anderson E."/>
            <person name="Anderson S."/>
            <person name="Arachi H."/>
            <person name="Azer M."/>
            <person name="Bachantsang P."/>
            <person name="Barry A."/>
            <person name="Bayul T."/>
            <person name="Berlin A."/>
            <person name="Bessette D."/>
            <person name="Bloom T."/>
            <person name="Blye J."/>
            <person name="Boguslavskiy L."/>
            <person name="Bonnet C."/>
            <person name="Boukhgalter B."/>
            <person name="Bourzgui I."/>
            <person name="Brown A."/>
            <person name="Cahill P."/>
            <person name="Channer S."/>
            <person name="Cheshatsang Y."/>
            <person name="Chuda L."/>
            <person name="Citroen M."/>
            <person name="Collymore A."/>
            <person name="Cooke P."/>
            <person name="Costello M."/>
            <person name="D'Aco K."/>
            <person name="Daza R."/>
            <person name="De Haan G."/>
            <person name="DeGray S."/>
            <person name="DeMaso C."/>
            <person name="Dhargay N."/>
            <person name="Dooley K."/>
            <person name="Dooley E."/>
            <person name="Doricent M."/>
            <person name="Dorje P."/>
            <person name="Dorjee K."/>
            <person name="Dupes A."/>
            <person name="Elong R."/>
            <person name="Falk J."/>
            <person name="Farina A."/>
            <person name="Faro S."/>
            <person name="Ferguson D."/>
            <person name="Fisher S."/>
            <person name="Foley C.D."/>
            <person name="Franke A."/>
            <person name="Friedrich D."/>
            <person name="Gadbois L."/>
            <person name="Gearin G."/>
            <person name="Gearin C.R."/>
            <person name="Giannoukos G."/>
            <person name="Goode T."/>
            <person name="Graham J."/>
            <person name="Grandbois E."/>
            <person name="Grewal S."/>
            <person name="Gyaltsen K."/>
            <person name="Hafez N."/>
            <person name="Hagos B."/>
            <person name="Hall J."/>
            <person name="Henson C."/>
            <person name="Hollinger A."/>
            <person name="Honan T."/>
            <person name="Huard M.D."/>
            <person name="Hughes L."/>
            <person name="Hurhula B."/>
            <person name="Husby M.E."/>
            <person name="Kamat A."/>
            <person name="Kanga B."/>
            <person name="Kashin S."/>
            <person name="Khazanovich D."/>
            <person name="Kisner P."/>
            <person name="Lance K."/>
            <person name="Lara M."/>
            <person name="Lee W."/>
            <person name="Lennon N."/>
            <person name="Letendre F."/>
            <person name="LeVine R."/>
            <person name="Lipovsky A."/>
            <person name="Liu X."/>
            <person name="Liu J."/>
            <person name="Liu S."/>
            <person name="Lokyitsang T."/>
            <person name="Lokyitsang Y."/>
            <person name="Lubonja R."/>
            <person name="Lui A."/>
            <person name="MacDonald P."/>
            <person name="Magnisalis V."/>
            <person name="Maru K."/>
            <person name="Matthews C."/>
            <person name="McCusker W."/>
            <person name="McDonough S."/>
            <person name="Mehta T."/>
            <person name="Meldrim J."/>
            <person name="Meneus L."/>
            <person name="Mihai O."/>
            <person name="Mihalev A."/>
            <person name="Mihova T."/>
            <person name="Mittelman R."/>
            <person name="Mlenga V."/>
            <person name="Montmayeur A."/>
            <person name="Mulrain L."/>
            <person name="Navidi A."/>
            <person name="Naylor J."/>
            <person name="Negash T."/>
            <person name="Nguyen T."/>
            <person name="Nguyen N."/>
            <person name="Nicol R."/>
            <person name="Norbu C."/>
            <person name="Norbu N."/>
            <person name="Novod N."/>
            <person name="O'Neill B."/>
            <person name="Osman S."/>
            <person name="Markiewicz E."/>
            <person name="Oyono O.L."/>
            <person name="Patti C."/>
            <person name="Phunkhang P."/>
            <person name="Pierre F."/>
            <person name="Priest M."/>
            <person name="Raghuraman S."/>
            <person name="Rege F."/>
            <person name="Reyes R."/>
            <person name="Rise C."/>
            <person name="Rogov P."/>
            <person name="Ross K."/>
            <person name="Ryan E."/>
            <person name="Settipalli S."/>
            <person name="Shea T."/>
            <person name="Sherpa N."/>
            <person name="Shi L."/>
            <person name="Shih D."/>
            <person name="Sparrow T."/>
            <person name="Spaulding J."/>
            <person name="Stalker J."/>
            <person name="Stange-Thomann N."/>
            <person name="Stavropoulos S."/>
            <person name="Stone C."/>
            <person name="Strader C."/>
            <person name="Tesfaye S."/>
            <person name="Thomson T."/>
            <person name="Thoulutsang Y."/>
            <person name="Thoulutsang D."/>
            <person name="Topham K."/>
            <person name="Topping I."/>
            <person name="Tsamla T."/>
            <person name="Vassiliev H."/>
            <person name="Vo A."/>
            <person name="Wangchuk T."/>
            <person name="Wangdi T."/>
            <person name="Weiand M."/>
            <person name="Wilkinson J."/>
            <person name="Wilson A."/>
            <person name="Yadav S."/>
            <person name="Young G."/>
            <person name="Yu Q."/>
            <person name="Zembek L."/>
            <person name="Zhong D."/>
            <person name="Zimmer A."/>
            <person name="Zwirko Z."/>
            <person name="Jaffe D.B."/>
            <person name="Alvarez P."/>
            <person name="Brockman W."/>
            <person name="Butler J."/>
            <person name="Chin C."/>
            <person name="Gnerre S."/>
            <person name="Grabherr M."/>
            <person name="Kleber M."/>
            <person name="Mauceli E."/>
            <person name="MacCallum I."/>
        </authorList>
    </citation>
    <scope>NUCLEOTIDE SEQUENCE [LARGE SCALE GENOMIC DNA]</scope>
    <source>
        <strain evidence="4">Tucson 15287-2541.00</strain>
    </source>
</reference>
<dbReference type="Proteomes" id="UP000001070">
    <property type="component" value="Unassembled WGS sequence"/>
</dbReference>
<dbReference type="STRING" id="7222.B4JZ73"/>
<keyword evidence="4" id="KW-1185">Reference proteome</keyword>
<accession>B4JZ73</accession>
<evidence type="ECO:0000259" key="2">
    <source>
        <dbReference type="Pfam" id="PF16007"/>
    </source>
</evidence>
<proteinExistence type="predicted"/>
<dbReference type="KEGG" id="dgr:6570202"/>
<feature type="compositionally biased region" description="Polar residues" evidence="1">
    <location>
        <begin position="115"/>
        <end position="127"/>
    </location>
</feature>
<dbReference type="EMBL" id="CH916379">
    <property type="protein sequence ID" value="EDV94182.1"/>
    <property type="molecule type" value="Genomic_DNA"/>
</dbReference>
<evidence type="ECO:0000313" key="4">
    <source>
        <dbReference type="Proteomes" id="UP000001070"/>
    </source>
</evidence>
<dbReference type="InterPro" id="IPR031957">
    <property type="entry name" value="DUF4777"/>
</dbReference>